<feature type="transmembrane region" description="Helical" evidence="6">
    <location>
        <begin position="303"/>
        <end position="328"/>
    </location>
</feature>
<evidence type="ECO:0000256" key="1">
    <source>
        <dbReference type="ARBA" id="ARBA00004604"/>
    </source>
</evidence>
<evidence type="ECO:0000256" key="2">
    <source>
        <dbReference type="ARBA" id="ARBA00009430"/>
    </source>
</evidence>
<sequence length="377" mass="42951">MKELLGIIDEVISQPNQVKPIIVQFQNGQLADEETENISCGLFHDKQKDKKLLAVSCRQMVYKGYKPDDKQQLMNTMLLLHNKRTGKVRLVEAERWSVNAVLDKQVLDNDKHTSDEKMVLLNKKFGSKKAKRKTEQYEKMKVNVDAVKDDLEKTVANIKIDKEDLKTPTTDEIITDIHIPPCNRDACNVEDVYNLNDIVPENILETLNEASNKIIQCVPTGKSKYFMYIIRSLKSDPDYIKKVSILLYMDAVSKWLNIPIKDVKKRGASICPESEEINSHIIDTYSIQSNGGRLRPASMKDKAIIHCLILGLIISNYVINIELLATMLQSRIGIKKLSNLSRIVGMVPCKNDKNSYTLKLPLPKQISMVKKGRRQTL</sequence>
<dbReference type="RefSeq" id="XP_015176572.1">
    <property type="nucleotide sequence ID" value="XM_015321086.1"/>
</dbReference>
<accession>A0ABM1I8N5</accession>
<evidence type="ECO:0000256" key="5">
    <source>
        <dbReference type="ARBA" id="ARBA00023242"/>
    </source>
</evidence>
<evidence type="ECO:0000256" key="6">
    <source>
        <dbReference type="SAM" id="Phobius"/>
    </source>
</evidence>
<keyword evidence="7" id="KW-1185">Reference proteome</keyword>
<comment type="subcellular location">
    <subcellularLocation>
        <location evidence="1">Nucleus</location>
        <location evidence="1">Nucleolus</location>
    </subcellularLocation>
</comment>
<gene>
    <name evidence="8" type="primary">LOC107066448</name>
</gene>
<comment type="similarity">
    <text evidence="2">Belongs to the eukaryotic RPA49/POLR1E RNA polymerase subunit family.</text>
</comment>
<keyword evidence="6" id="KW-0812">Transmembrane</keyword>
<evidence type="ECO:0000313" key="8">
    <source>
        <dbReference type="RefSeq" id="XP_015176572.1"/>
    </source>
</evidence>
<keyword evidence="5" id="KW-0539">Nucleus</keyword>
<reference evidence="8" key="1">
    <citation type="submission" date="2025-08" db="UniProtKB">
        <authorList>
            <consortium name="RefSeq"/>
        </authorList>
    </citation>
    <scope>IDENTIFICATION</scope>
    <source>
        <tissue evidence="8">Whole body</tissue>
    </source>
</reference>
<organism evidence="7 8">
    <name type="scientific">Polistes dominula</name>
    <name type="common">European paper wasp</name>
    <name type="synonym">Vespa dominula</name>
    <dbReference type="NCBI Taxonomy" id="743375"/>
    <lineage>
        <taxon>Eukaryota</taxon>
        <taxon>Metazoa</taxon>
        <taxon>Ecdysozoa</taxon>
        <taxon>Arthropoda</taxon>
        <taxon>Hexapoda</taxon>
        <taxon>Insecta</taxon>
        <taxon>Pterygota</taxon>
        <taxon>Neoptera</taxon>
        <taxon>Endopterygota</taxon>
        <taxon>Hymenoptera</taxon>
        <taxon>Apocrita</taxon>
        <taxon>Aculeata</taxon>
        <taxon>Vespoidea</taxon>
        <taxon>Vespidae</taxon>
        <taxon>Polistinae</taxon>
        <taxon>Polistini</taxon>
        <taxon>Polistes</taxon>
    </lineage>
</organism>
<keyword evidence="3" id="KW-0240">DNA-directed RNA polymerase</keyword>
<protein>
    <submittedName>
        <fullName evidence="8">DNA-directed RNA polymerase I subunit RPA49-like isoform X1</fullName>
    </submittedName>
</protein>
<name>A0ABM1I8N5_POLDO</name>
<keyword evidence="6" id="KW-0472">Membrane</keyword>
<evidence type="ECO:0000313" key="7">
    <source>
        <dbReference type="Proteomes" id="UP000694924"/>
    </source>
</evidence>
<evidence type="ECO:0000256" key="4">
    <source>
        <dbReference type="ARBA" id="ARBA00023163"/>
    </source>
</evidence>
<dbReference type="Pfam" id="PF06870">
    <property type="entry name" value="RNA_pol_I_A49"/>
    <property type="match status" value="1"/>
</dbReference>
<dbReference type="GeneID" id="107066448"/>
<evidence type="ECO:0000256" key="3">
    <source>
        <dbReference type="ARBA" id="ARBA00022478"/>
    </source>
</evidence>
<proteinExistence type="inferred from homology"/>
<dbReference type="PANTHER" id="PTHR14440">
    <property type="entry name" value="DNA-DIRECTED RNA POLYMERASE I SUBUNIT RPA49"/>
    <property type="match status" value="1"/>
</dbReference>
<dbReference type="Proteomes" id="UP000694924">
    <property type="component" value="Unplaced"/>
</dbReference>
<dbReference type="InterPro" id="IPR009668">
    <property type="entry name" value="RNA_pol-assoc_fac_A49-like"/>
</dbReference>
<keyword evidence="4" id="KW-0804">Transcription</keyword>
<keyword evidence="6" id="KW-1133">Transmembrane helix</keyword>